<evidence type="ECO:0000256" key="2">
    <source>
        <dbReference type="ARBA" id="ARBA00004555"/>
    </source>
</evidence>
<gene>
    <name evidence="11" type="primary">CSON014264</name>
</gene>
<protein>
    <recommendedName>
        <fullName evidence="4">RAB6-interacting golgin</fullName>
    </recommendedName>
</protein>
<keyword evidence="7 8" id="KW-0175">Coiled coil</keyword>
<evidence type="ECO:0000256" key="6">
    <source>
        <dbReference type="ARBA" id="ARBA00023034"/>
    </source>
</evidence>
<dbReference type="PANTHER" id="PTHR21470:SF2">
    <property type="entry name" value="RAB6-INTERACTING GOLGIN"/>
    <property type="match status" value="1"/>
</dbReference>
<evidence type="ECO:0000256" key="9">
    <source>
        <dbReference type="SAM" id="MobiDB-lite"/>
    </source>
</evidence>
<evidence type="ECO:0000256" key="1">
    <source>
        <dbReference type="ARBA" id="ARBA00004496"/>
    </source>
</evidence>
<evidence type="ECO:0000256" key="7">
    <source>
        <dbReference type="ARBA" id="ARBA00023054"/>
    </source>
</evidence>
<sequence>MAGKFNGFSQDEINKVQLRTGLKENVKNGPTVKKHLGIRRSPSDASNNNERKSHSCVSHSHGGAAANPISKTTKPRSRPTSASRIPDMSVDDIENNPLQDAVHFKPLPPRIEPIEDAAILREEGEIIELEPCNELDATPFRGVSLKDFEQQRKYIEEQNRQKVQILQKAIEQHSQKTAAEAKKLEEIKSELAKLDTELAADVSILRKQIEQATIQYSNVQKHYDTIEQLFLKAKLDLHQACEKKELLTEHLCTIIAHNEERKAKRLTELMEKVGLNDENGN</sequence>
<proteinExistence type="inferred from homology"/>
<reference evidence="10" key="1">
    <citation type="submission" date="2018-04" db="EMBL/GenBank/DDBJ databases">
        <authorList>
            <person name="Go L.Y."/>
            <person name="Mitchell J.A."/>
        </authorList>
    </citation>
    <scope>NUCLEOTIDE SEQUENCE</scope>
    <source>
        <tissue evidence="10">Whole organism</tissue>
    </source>
</reference>
<organism evidence="11">
    <name type="scientific">Culicoides sonorensis</name>
    <name type="common">Biting midge</name>
    <dbReference type="NCBI Taxonomy" id="179676"/>
    <lineage>
        <taxon>Eukaryota</taxon>
        <taxon>Metazoa</taxon>
        <taxon>Ecdysozoa</taxon>
        <taxon>Arthropoda</taxon>
        <taxon>Hexapoda</taxon>
        <taxon>Insecta</taxon>
        <taxon>Pterygota</taxon>
        <taxon>Neoptera</taxon>
        <taxon>Endopterygota</taxon>
        <taxon>Diptera</taxon>
        <taxon>Nematocera</taxon>
        <taxon>Chironomoidea</taxon>
        <taxon>Ceratopogonidae</taxon>
        <taxon>Ceratopogoninae</taxon>
        <taxon>Culicoides</taxon>
        <taxon>Monoculicoides</taxon>
    </lineage>
</organism>
<evidence type="ECO:0000256" key="8">
    <source>
        <dbReference type="SAM" id="Coils"/>
    </source>
</evidence>
<evidence type="ECO:0000256" key="3">
    <source>
        <dbReference type="ARBA" id="ARBA00005599"/>
    </source>
</evidence>
<evidence type="ECO:0000313" key="10">
    <source>
        <dbReference type="EMBL" id="SSX06860.1"/>
    </source>
</evidence>
<dbReference type="EMBL" id="UFQT01000784">
    <property type="protein sequence ID" value="SSX27204.1"/>
    <property type="molecule type" value="Genomic_DNA"/>
</dbReference>
<name>A0A336MA28_CULSO</name>
<evidence type="ECO:0000256" key="5">
    <source>
        <dbReference type="ARBA" id="ARBA00022490"/>
    </source>
</evidence>
<evidence type="ECO:0000313" key="11">
    <source>
        <dbReference type="EMBL" id="SSX27204.1"/>
    </source>
</evidence>
<evidence type="ECO:0000256" key="4">
    <source>
        <dbReference type="ARBA" id="ARBA00014130"/>
    </source>
</evidence>
<dbReference type="EMBL" id="UFQS01000784">
    <property type="protein sequence ID" value="SSX06860.1"/>
    <property type="molecule type" value="Genomic_DNA"/>
</dbReference>
<dbReference type="GO" id="GO:0005794">
    <property type="term" value="C:Golgi apparatus"/>
    <property type="evidence" value="ECO:0007669"/>
    <property type="project" value="UniProtKB-SubCell"/>
</dbReference>
<dbReference type="AlphaFoldDB" id="A0A336MA28"/>
<comment type="similarity">
    <text evidence="3">Belongs to the GORAB family.</text>
</comment>
<dbReference type="InterPro" id="IPR007033">
    <property type="entry name" value="GORAB"/>
</dbReference>
<feature type="region of interest" description="Disordered" evidence="9">
    <location>
        <begin position="19"/>
        <end position="93"/>
    </location>
</feature>
<keyword evidence="5" id="KW-0963">Cytoplasm</keyword>
<feature type="coiled-coil region" evidence="8">
    <location>
        <begin position="156"/>
        <end position="197"/>
    </location>
</feature>
<accession>A0A336MA28</accession>
<dbReference type="PANTHER" id="PTHR21470">
    <property type="entry name" value="RAB6-INTERACTING PROTEIN GORAB"/>
    <property type="match status" value="1"/>
</dbReference>
<keyword evidence="6" id="KW-0333">Golgi apparatus</keyword>
<comment type="subcellular location">
    <subcellularLocation>
        <location evidence="1">Cytoplasm</location>
    </subcellularLocation>
    <subcellularLocation>
        <location evidence="2">Golgi apparatus</location>
    </subcellularLocation>
</comment>
<dbReference type="VEuPathDB" id="VectorBase:CSON014264"/>
<reference evidence="11" key="2">
    <citation type="submission" date="2018-07" db="EMBL/GenBank/DDBJ databases">
        <authorList>
            <person name="Quirk P.G."/>
            <person name="Krulwich T.A."/>
        </authorList>
    </citation>
    <scope>NUCLEOTIDE SEQUENCE</scope>
</reference>
<dbReference type="GO" id="GO:1905515">
    <property type="term" value="P:non-motile cilium assembly"/>
    <property type="evidence" value="ECO:0007669"/>
    <property type="project" value="TreeGrafter"/>
</dbReference>